<keyword evidence="3" id="KW-1185">Reference proteome</keyword>
<dbReference type="EMBL" id="JARXHW010000063">
    <property type="protein sequence ID" value="MDQ8209339.1"/>
    <property type="molecule type" value="Genomic_DNA"/>
</dbReference>
<evidence type="ECO:0000313" key="2">
    <source>
        <dbReference type="EMBL" id="MDQ8209339.1"/>
    </source>
</evidence>
<dbReference type="RefSeq" id="WP_308952241.1">
    <property type="nucleotide sequence ID" value="NZ_JARXHW010000063.1"/>
</dbReference>
<reference evidence="2 3" key="1">
    <citation type="submission" date="2023-04" db="EMBL/GenBank/DDBJ databases">
        <title>A novel bacteria isolated from coastal sediment.</title>
        <authorList>
            <person name="Liu X.-J."/>
            <person name="Du Z.-J."/>
        </authorList>
    </citation>
    <scope>NUCLEOTIDE SEQUENCE [LARGE SCALE GENOMIC DNA]</scope>
    <source>
        <strain evidence="2 3">SDUM461003</strain>
    </source>
</reference>
<dbReference type="Pfam" id="PF07963">
    <property type="entry name" value="N_methyl"/>
    <property type="match status" value="1"/>
</dbReference>
<keyword evidence="1" id="KW-0812">Transmembrane</keyword>
<protein>
    <submittedName>
        <fullName evidence="2">Prepilin-type N-terminal cleavage/methylation domain-containing protein</fullName>
    </submittedName>
</protein>
<evidence type="ECO:0000313" key="3">
    <source>
        <dbReference type="Proteomes" id="UP001225316"/>
    </source>
</evidence>
<gene>
    <name evidence="2" type="ORF">QEH52_17560</name>
</gene>
<keyword evidence="1" id="KW-0472">Membrane</keyword>
<feature type="transmembrane region" description="Helical" evidence="1">
    <location>
        <begin position="21"/>
        <end position="43"/>
    </location>
</feature>
<dbReference type="Proteomes" id="UP001225316">
    <property type="component" value="Unassembled WGS sequence"/>
</dbReference>
<name>A0ABU1AYU9_9BACT</name>
<comment type="caution">
    <text evidence="2">The sequence shown here is derived from an EMBL/GenBank/DDBJ whole genome shotgun (WGS) entry which is preliminary data.</text>
</comment>
<proteinExistence type="predicted"/>
<accession>A0ABU1AYU9</accession>
<organism evidence="2 3">
    <name type="scientific">Thalassobacterium maritimum</name>
    <dbReference type="NCBI Taxonomy" id="3041265"/>
    <lineage>
        <taxon>Bacteria</taxon>
        <taxon>Pseudomonadati</taxon>
        <taxon>Verrucomicrobiota</taxon>
        <taxon>Opitutia</taxon>
        <taxon>Puniceicoccales</taxon>
        <taxon>Coraliomargaritaceae</taxon>
        <taxon>Thalassobacterium</taxon>
    </lineage>
</organism>
<dbReference type="NCBIfam" id="TIGR02532">
    <property type="entry name" value="IV_pilin_GFxxxE"/>
    <property type="match status" value="1"/>
</dbReference>
<keyword evidence="1" id="KW-1133">Transmembrane helix</keyword>
<dbReference type="InterPro" id="IPR012902">
    <property type="entry name" value="N_methyl_site"/>
</dbReference>
<sequence>MKASVIFDSQPARRSYAGFTMVEVIVAMTIGVVVLGFVSVFFVDALKVSLGVTNNLDIENSIRKITDQLSSDAREANSFVIYKTFYDEGHGDGGSFRNPAEDTLVASYRMQAGESGNCCVFVYNGEDLTPLDLSPAPIERIVGYYLNDEEGSEAIEIKRFDIDIPTAQQANAVEDLIPAALQSSQHTVLVESATGLISGDLFYNMLGRSIVINSEIIYDLPSKNSGGTYNFTVSPRG</sequence>
<evidence type="ECO:0000256" key="1">
    <source>
        <dbReference type="SAM" id="Phobius"/>
    </source>
</evidence>